<protein>
    <submittedName>
        <fullName evidence="1">Uncharacterized protein</fullName>
    </submittedName>
</protein>
<dbReference type="AlphaFoldDB" id="A0A1Y0HGM0"/>
<keyword evidence="2" id="KW-1185">Reference proteome</keyword>
<gene>
    <name evidence="1" type="ORF">Sdiek1_0053</name>
</gene>
<dbReference type="OrthoDB" id="5365762at2"/>
<dbReference type="RefSeq" id="WP_087437366.1">
    <property type="nucleotide sequence ID" value="NZ_CP021416.1"/>
</dbReference>
<organism evidence="1 2">
    <name type="scientific">Sulfurospirillum diekertiae</name>
    <dbReference type="NCBI Taxonomy" id="1854492"/>
    <lineage>
        <taxon>Bacteria</taxon>
        <taxon>Pseudomonadati</taxon>
        <taxon>Campylobacterota</taxon>
        <taxon>Epsilonproteobacteria</taxon>
        <taxon>Campylobacterales</taxon>
        <taxon>Sulfurospirillaceae</taxon>
        <taxon>Sulfurospirillum</taxon>
    </lineage>
</organism>
<sequence length="169" mass="19417">MNEEELRIKIYEYLGLEIGSLPSESGNDWQRAEKEVLEDYKQKELEKVKNIKTTDYLTIDKQSDEFKAVLKSTFVGMQNLKSLATSRNDLEIHEINQLILTGDKDVLIGLAKNQKLTSEQIDLMIPRSVYLVKKHLITNQNLTDDQKSQLLILMNNSSLDYGDLIKLVS</sequence>
<dbReference type="Proteomes" id="UP000196005">
    <property type="component" value="Chromosome"/>
</dbReference>
<name>A0A1Y0HGM0_9BACT</name>
<dbReference type="KEGG" id="suls:Sdiek1_0053"/>
<evidence type="ECO:0000313" key="1">
    <source>
        <dbReference type="EMBL" id="ARU47241.1"/>
    </source>
</evidence>
<accession>A0A1Y0HGM0</accession>
<evidence type="ECO:0000313" key="2">
    <source>
        <dbReference type="Proteomes" id="UP000196005"/>
    </source>
</evidence>
<proteinExistence type="predicted"/>
<reference evidence="2" key="1">
    <citation type="submission" date="2017-05" db="EMBL/GenBank/DDBJ databases">
        <title>Dechlorination kinetics govern the competition between two new strains of the genus Sulfurospirillum.</title>
        <authorList>
            <person name="Buttet G.F."/>
            <person name="Murray A.M."/>
            <person name="Goris T."/>
            <person name="Burion M."/>
            <person name="Lin B."/>
            <person name="Rolle M."/>
            <person name="Maillard J."/>
        </authorList>
    </citation>
    <scope>NUCLEOTIDE SEQUENCE [LARGE SCALE GENOMIC DNA]</scope>
    <source>
        <strain evidence="2">SL2-1</strain>
    </source>
</reference>
<dbReference type="EMBL" id="CP021416">
    <property type="protein sequence ID" value="ARU47241.1"/>
    <property type="molecule type" value="Genomic_DNA"/>
</dbReference>